<dbReference type="InterPro" id="IPR011701">
    <property type="entry name" value="MFS"/>
</dbReference>
<feature type="transmembrane region" description="Helical" evidence="11">
    <location>
        <begin position="314"/>
        <end position="333"/>
    </location>
</feature>
<evidence type="ECO:0000256" key="11">
    <source>
        <dbReference type="SAM" id="Phobius"/>
    </source>
</evidence>
<sequence length="444" mass="48264">MSSTSQLSSSPPSAEKTKQQRKATLGAFVGTSIEWYDFYIFGTAAALVFGKLFYPDLAAGAGLIASFATFWVGFIARPIGGLIFSHFGDRFGRKNTLVVTLLLMGAGTFAIGCLPTYSSIGIAAPILLLLLRAIQGIAVGGEWGGAVVLATEGSEHSKRGMAGAWVQQGAPMGSIAATAMFLLVGFLPDHQFLNWGWRIPFLFSAVMVFVAFYIRRQVEETPEFQEVQKQNKVSALPLKVVLKNHWKAVLAALFAPIMGIGMAFFFNTFLLSWTTGSLGMNRQSILNLLLVASIVQFLWQPVAARIAERYSIKMVMISALCATILLAPLLFWALQSGNFLALCIATLINYVTGTAYYALLPAALAAAFPPEVRYTGISTGYQLSAMIFSGSIPMMGQWILRITEENAWMVMVYYIILLAMSIAGVVALLRQAHQVRVVHQADPN</sequence>
<evidence type="ECO:0000256" key="6">
    <source>
        <dbReference type="ARBA" id="ARBA00022847"/>
    </source>
</evidence>
<dbReference type="KEGG" id="cpoy:GP475_08535"/>
<evidence type="ECO:0000256" key="7">
    <source>
        <dbReference type="ARBA" id="ARBA00022989"/>
    </source>
</evidence>
<evidence type="ECO:0000256" key="3">
    <source>
        <dbReference type="ARBA" id="ARBA00022448"/>
    </source>
</evidence>
<dbReference type="Pfam" id="PF07690">
    <property type="entry name" value="MFS_1"/>
    <property type="match status" value="1"/>
</dbReference>
<dbReference type="GO" id="GO:0015293">
    <property type="term" value="F:symporter activity"/>
    <property type="evidence" value="ECO:0007669"/>
    <property type="project" value="UniProtKB-KW"/>
</dbReference>
<keyword evidence="7 11" id="KW-1133">Transmembrane helix</keyword>
<evidence type="ECO:0000313" key="14">
    <source>
        <dbReference type="Proteomes" id="UP000516320"/>
    </source>
</evidence>
<dbReference type="CDD" id="cd17369">
    <property type="entry name" value="MFS_ShiA_like"/>
    <property type="match status" value="1"/>
</dbReference>
<dbReference type="PROSITE" id="PS50850">
    <property type="entry name" value="MFS"/>
    <property type="match status" value="1"/>
</dbReference>
<feature type="transmembrane region" description="Helical" evidence="11">
    <location>
        <begin position="195"/>
        <end position="214"/>
    </location>
</feature>
<evidence type="ECO:0000256" key="4">
    <source>
        <dbReference type="ARBA" id="ARBA00022475"/>
    </source>
</evidence>
<feature type="transmembrane region" description="Helical" evidence="11">
    <location>
        <begin position="285"/>
        <end position="302"/>
    </location>
</feature>
<evidence type="ECO:0000256" key="5">
    <source>
        <dbReference type="ARBA" id="ARBA00022692"/>
    </source>
</evidence>
<dbReference type="AlphaFoldDB" id="A0A7H0SQ52"/>
<feature type="transmembrane region" description="Helical" evidence="11">
    <location>
        <begin position="339"/>
        <end position="368"/>
    </location>
</feature>
<dbReference type="Gene3D" id="1.20.1250.20">
    <property type="entry name" value="MFS general substrate transporter like domains"/>
    <property type="match status" value="2"/>
</dbReference>
<dbReference type="SUPFAM" id="SSF103473">
    <property type="entry name" value="MFS general substrate transporter"/>
    <property type="match status" value="1"/>
</dbReference>
<feature type="transmembrane region" description="Helical" evidence="11">
    <location>
        <begin position="97"/>
        <end position="120"/>
    </location>
</feature>
<comment type="function">
    <text evidence="9">May be a proton symporter involved in the uptake of osmolytes such as proline and glycine betaine.</text>
</comment>
<keyword evidence="14" id="KW-1185">Reference proteome</keyword>
<dbReference type="Proteomes" id="UP000516320">
    <property type="component" value="Chromosome"/>
</dbReference>
<dbReference type="PROSITE" id="PS00217">
    <property type="entry name" value="SUGAR_TRANSPORT_2"/>
    <property type="match status" value="1"/>
</dbReference>
<comment type="subcellular location">
    <subcellularLocation>
        <location evidence="1">Cell membrane</location>
        <topology evidence="1">Multi-pass membrane protein</topology>
    </subcellularLocation>
</comment>
<protein>
    <recommendedName>
        <fullName evidence="10">Putative proline/betaine transporter</fullName>
    </recommendedName>
</protein>
<feature type="transmembrane region" description="Helical" evidence="11">
    <location>
        <begin position="57"/>
        <end position="76"/>
    </location>
</feature>
<dbReference type="EMBL" id="CP046884">
    <property type="protein sequence ID" value="QNQ90677.1"/>
    <property type="molecule type" value="Genomic_DNA"/>
</dbReference>
<evidence type="ECO:0000256" key="9">
    <source>
        <dbReference type="ARBA" id="ARBA00037295"/>
    </source>
</evidence>
<feature type="transmembrane region" description="Helical" evidence="11">
    <location>
        <begin position="406"/>
        <end position="429"/>
    </location>
</feature>
<dbReference type="InterPro" id="IPR020846">
    <property type="entry name" value="MFS_dom"/>
</dbReference>
<evidence type="ECO:0000313" key="13">
    <source>
        <dbReference type="EMBL" id="QNQ90677.1"/>
    </source>
</evidence>
<feature type="transmembrane region" description="Helical" evidence="11">
    <location>
        <begin position="162"/>
        <end position="183"/>
    </location>
</feature>
<keyword evidence="6" id="KW-0769">Symport</keyword>
<feature type="domain" description="Major facilitator superfamily (MFS) profile" evidence="12">
    <location>
        <begin position="23"/>
        <end position="436"/>
    </location>
</feature>
<evidence type="ECO:0000256" key="2">
    <source>
        <dbReference type="ARBA" id="ARBA00008240"/>
    </source>
</evidence>
<evidence type="ECO:0000256" key="8">
    <source>
        <dbReference type="ARBA" id="ARBA00023136"/>
    </source>
</evidence>
<dbReference type="PANTHER" id="PTHR43045:SF1">
    <property type="entry name" value="SHIKIMATE TRANSPORTER"/>
    <property type="match status" value="1"/>
</dbReference>
<dbReference type="PANTHER" id="PTHR43045">
    <property type="entry name" value="SHIKIMATE TRANSPORTER"/>
    <property type="match status" value="1"/>
</dbReference>
<accession>A0A7H0SQ52</accession>
<name>A0A7H0SQ52_9CORY</name>
<evidence type="ECO:0000259" key="12">
    <source>
        <dbReference type="PROSITE" id="PS50850"/>
    </source>
</evidence>
<reference evidence="13 14" key="1">
    <citation type="submission" date="2019-12" db="EMBL/GenBank/DDBJ databases">
        <title>Corynebacterium sp. nov., isolated from feces of the Anser Albifrons in China.</title>
        <authorList>
            <person name="Liu Q."/>
        </authorList>
    </citation>
    <scope>NUCLEOTIDE SEQUENCE [LARGE SCALE GENOMIC DNA]</scope>
    <source>
        <strain evidence="13 14">4H37-19</strain>
    </source>
</reference>
<comment type="similarity">
    <text evidence="2">Belongs to the major facilitator superfamily. Metabolite:H+ Symporter (MHS) family (TC 2.A.1.6) family.</text>
</comment>
<feature type="transmembrane region" description="Helical" evidence="11">
    <location>
        <begin position="126"/>
        <end position="150"/>
    </location>
</feature>
<keyword evidence="8 11" id="KW-0472">Membrane</keyword>
<dbReference type="FunFam" id="1.20.1250.20:FF:000001">
    <property type="entry name" value="Dicarboxylate MFS transporter"/>
    <property type="match status" value="1"/>
</dbReference>
<dbReference type="InterPro" id="IPR036259">
    <property type="entry name" value="MFS_trans_sf"/>
</dbReference>
<evidence type="ECO:0000256" key="1">
    <source>
        <dbReference type="ARBA" id="ARBA00004651"/>
    </source>
</evidence>
<keyword evidence="3" id="KW-0813">Transport</keyword>
<dbReference type="RefSeq" id="WP_187973991.1">
    <property type="nucleotide sequence ID" value="NZ_CP046884.1"/>
</dbReference>
<gene>
    <name evidence="13" type="ORF">GP475_08535</name>
</gene>
<dbReference type="InterPro" id="IPR005829">
    <property type="entry name" value="Sugar_transporter_CS"/>
</dbReference>
<keyword evidence="5 11" id="KW-0812">Transmembrane</keyword>
<dbReference type="GO" id="GO:0005886">
    <property type="term" value="C:plasma membrane"/>
    <property type="evidence" value="ECO:0007669"/>
    <property type="project" value="UniProtKB-SubCell"/>
</dbReference>
<evidence type="ECO:0000256" key="10">
    <source>
        <dbReference type="ARBA" id="ARBA00039918"/>
    </source>
</evidence>
<proteinExistence type="inferred from homology"/>
<feature type="transmembrane region" description="Helical" evidence="11">
    <location>
        <begin position="380"/>
        <end position="400"/>
    </location>
</feature>
<organism evidence="13 14">
    <name type="scientific">Corynebacterium poyangense</name>
    <dbReference type="NCBI Taxonomy" id="2684405"/>
    <lineage>
        <taxon>Bacteria</taxon>
        <taxon>Bacillati</taxon>
        <taxon>Actinomycetota</taxon>
        <taxon>Actinomycetes</taxon>
        <taxon>Mycobacteriales</taxon>
        <taxon>Corynebacteriaceae</taxon>
        <taxon>Corynebacterium</taxon>
    </lineage>
</organism>
<keyword evidence="4" id="KW-1003">Cell membrane</keyword>
<feature type="transmembrane region" description="Helical" evidence="11">
    <location>
        <begin position="248"/>
        <end position="273"/>
    </location>
</feature>